<dbReference type="PANTHER" id="PTHR43479:SF11">
    <property type="entry name" value="ACREF_ENVCD OPERON REPRESSOR-RELATED"/>
    <property type="match status" value="1"/>
</dbReference>
<dbReference type="InterPro" id="IPR036271">
    <property type="entry name" value="Tet_transcr_reg_TetR-rel_C_sf"/>
</dbReference>
<accession>A0A841KVI0</accession>
<dbReference type="SUPFAM" id="SSF48498">
    <property type="entry name" value="Tetracyclin repressor-like, C-terminal domain"/>
    <property type="match status" value="1"/>
</dbReference>
<organism evidence="4 5">
    <name type="scientific">Anaerosolibacter carboniphilus</name>
    <dbReference type="NCBI Taxonomy" id="1417629"/>
    <lineage>
        <taxon>Bacteria</taxon>
        <taxon>Bacillati</taxon>
        <taxon>Bacillota</taxon>
        <taxon>Clostridia</taxon>
        <taxon>Peptostreptococcales</taxon>
        <taxon>Thermotaleaceae</taxon>
        <taxon>Anaerosolibacter</taxon>
    </lineage>
</organism>
<dbReference type="EMBL" id="JACHEN010000001">
    <property type="protein sequence ID" value="MBB6214195.1"/>
    <property type="molecule type" value="Genomic_DNA"/>
</dbReference>
<evidence type="ECO:0000313" key="4">
    <source>
        <dbReference type="EMBL" id="MBB6214195.1"/>
    </source>
</evidence>
<keyword evidence="1 2" id="KW-0238">DNA-binding</keyword>
<dbReference type="RefSeq" id="WP_184307370.1">
    <property type="nucleotide sequence ID" value="NZ_JACHEN010000001.1"/>
</dbReference>
<protein>
    <submittedName>
        <fullName evidence="4">AcrR family transcriptional regulator</fullName>
    </submittedName>
</protein>
<dbReference type="AlphaFoldDB" id="A0A841KVI0"/>
<dbReference type="Pfam" id="PF00440">
    <property type="entry name" value="TetR_N"/>
    <property type="match status" value="1"/>
</dbReference>
<keyword evidence="5" id="KW-1185">Reference proteome</keyword>
<sequence>MTTKDKILMVSLKLFLTQGYDNTTLSMIADEVNIKKPSIYYHFKSKEDLLFDCIYLILNNLEEQIAHSITNSVHPKDRLASFFECILDFNANLSTILEYDFDAPVNLILFFQMSANRFSELSDRIDEYYKKISCFLKEIIVEGQQKCLIKDTIHTDLTIIDIISRIEGLIAISFVYKSIDMNSIRKQLYENLWSSLSNENNLSAKKKLIDYSKIGLGRKW</sequence>
<gene>
    <name evidence="4" type="ORF">HNQ80_000264</name>
</gene>
<evidence type="ECO:0000256" key="1">
    <source>
        <dbReference type="ARBA" id="ARBA00023125"/>
    </source>
</evidence>
<feature type="domain" description="HTH tetR-type" evidence="3">
    <location>
        <begin position="1"/>
        <end position="61"/>
    </location>
</feature>
<dbReference type="Gene3D" id="1.10.10.60">
    <property type="entry name" value="Homeodomain-like"/>
    <property type="match status" value="1"/>
</dbReference>
<dbReference type="InterPro" id="IPR001647">
    <property type="entry name" value="HTH_TetR"/>
</dbReference>
<dbReference type="PANTHER" id="PTHR43479">
    <property type="entry name" value="ACREF/ENVCD OPERON REPRESSOR-RELATED"/>
    <property type="match status" value="1"/>
</dbReference>
<feature type="DNA-binding region" description="H-T-H motif" evidence="2">
    <location>
        <begin position="24"/>
        <end position="43"/>
    </location>
</feature>
<evidence type="ECO:0000256" key="2">
    <source>
        <dbReference type="PROSITE-ProRule" id="PRU00335"/>
    </source>
</evidence>
<dbReference type="InterPro" id="IPR050624">
    <property type="entry name" value="HTH-type_Tx_Regulator"/>
</dbReference>
<comment type="caution">
    <text evidence="4">The sequence shown here is derived from an EMBL/GenBank/DDBJ whole genome shotgun (WGS) entry which is preliminary data.</text>
</comment>
<dbReference type="PRINTS" id="PR00455">
    <property type="entry name" value="HTHTETR"/>
</dbReference>
<dbReference type="Proteomes" id="UP000579281">
    <property type="component" value="Unassembled WGS sequence"/>
</dbReference>
<dbReference type="PROSITE" id="PS50977">
    <property type="entry name" value="HTH_TETR_2"/>
    <property type="match status" value="1"/>
</dbReference>
<dbReference type="GO" id="GO:0003677">
    <property type="term" value="F:DNA binding"/>
    <property type="evidence" value="ECO:0007669"/>
    <property type="project" value="UniProtKB-UniRule"/>
</dbReference>
<proteinExistence type="predicted"/>
<dbReference type="SUPFAM" id="SSF46689">
    <property type="entry name" value="Homeodomain-like"/>
    <property type="match status" value="1"/>
</dbReference>
<evidence type="ECO:0000313" key="5">
    <source>
        <dbReference type="Proteomes" id="UP000579281"/>
    </source>
</evidence>
<evidence type="ECO:0000259" key="3">
    <source>
        <dbReference type="PROSITE" id="PS50977"/>
    </source>
</evidence>
<name>A0A841KVI0_9FIRM</name>
<reference evidence="4 5" key="1">
    <citation type="submission" date="2020-08" db="EMBL/GenBank/DDBJ databases">
        <title>Genomic Encyclopedia of Type Strains, Phase IV (KMG-IV): sequencing the most valuable type-strain genomes for metagenomic binning, comparative biology and taxonomic classification.</title>
        <authorList>
            <person name="Goeker M."/>
        </authorList>
    </citation>
    <scope>NUCLEOTIDE SEQUENCE [LARGE SCALE GENOMIC DNA]</scope>
    <source>
        <strain evidence="4 5">DSM 103526</strain>
    </source>
</reference>
<dbReference type="InterPro" id="IPR009057">
    <property type="entry name" value="Homeodomain-like_sf"/>
</dbReference>
<dbReference type="Gene3D" id="1.10.357.10">
    <property type="entry name" value="Tetracycline Repressor, domain 2"/>
    <property type="match status" value="1"/>
</dbReference>